<dbReference type="AlphaFoldDB" id="A0A9P6J8R0"/>
<comment type="caution">
    <text evidence="3">The sequence shown here is derived from an EMBL/GenBank/DDBJ whole genome shotgun (WGS) entry which is preliminary data.</text>
</comment>
<proteinExistence type="predicted"/>
<dbReference type="Proteomes" id="UP000738359">
    <property type="component" value="Unassembled WGS sequence"/>
</dbReference>
<dbReference type="InterPro" id="IPR036047">
    <property type="entry name" value="F-box-like_dom_sf"/>
</dbReference>
<evidence type="ECO:0000256" key="1">
    <source>
        <dbReference type="SAM" id="SignalP"/>
    </source>
</evidence>
<evidence type="ECO:0000313" key="4">
    <source>
        <dbReference type="Proteomes" id="UP000738359"/>
    </source>
</evidence>
<keyword evidence="4" id="KW-1185">Reference proteome</keyword>
<organism evidence="3 4">
    <name type="scientific">Mortierella alpina</name>
    <name type="common">Oleaginous fungus</name>
    <name type="synonym">Mortierella renispora</name>
    <dbReference type="NCBI Taxonomy" id="64518"/>
    <lineage>
        <taxon>Eukaryota</taxon>
        <taxon>Fungi</taxon>
        <taxon>Fungi incertae sedis</taxon>
        <taxon>Mucoromycota</taxon>
        <taxon>Mortierellomycotina</taxon>
        <taxon>Mortierellomycetes</taxon>
        <taxon>Mortierellales</taxon>
        <taxon>Mortierellaceae</taxon>
        <taxon>Mortierella</taxon>
    </lineage>
</organism>
<feature type="domain" description="F-box" evidence="2">
    <location>
        <begin position="15"/>
        <end position="53"/>
    </location>
</feature>
<name>A0A9P6J8R0_MORAP</name>
<protein>
    <recommendedName>
        <fullName evidence="2">F-box domain-containing protein</fullName>
    </recommendedName>
</protein>
<dbReference type="Pfam" id="PF12937">
    <property type="entry name" value="F-box-like"/>
    <property type="match status" value="1"/>
</dbReference>
<gene>
    <name evidence="3" type="ORF">BGZ70_005645</name>
</gene>
<dbReference type="Gene3D" id="3.80.10.10">
    <property type="entry name" value="Ribonuclease Inhibitor"/>
    <property type="match status" value="1"/>
</dbReference>
<dbReference type="OrthoDB" id="2449834at2759"/>
<dbReference type="EMBL" id="JAAAHY010000300">
    <property type="protein sequence ID" value="KAF9964981.1"/>
    <property type="molecule type" value="Genomic_DNA"/>
</dbReference>
<evidence type="ECO:0000313" key="3">
    <source>
        <dbReference type="EMBL" id="KAF9964981.1"/>
    </source>
</evidence>
<feature type="signal peptide" evidence="1">
    <location>
        <begin position="1"/>
        <end position="33"/>
    </location>
</feature>
<evidence type="ECO:0000259" key="2">
    <source>
        <dbReference type="Pfam" id="PF12937"/>
    </source>
</evidence>
<accession>A0A9P6J8R0</accession>
<dbReference type="SUPFAM" id="SSF52047">
    <property type="entry name" value="RNI-like"/>
    <property type="match status" value="1"/>
</dbReference>
<dbReference type="InterPro" id="IPR032675">
    <property type="entry name" value="LRR_dom_sf"/>
</dbReference>
<keyword evidence="1" id="KW-0732">Signal</keyword>
<sequence length="166" mass="18226">MMEPESAVRTVLATPELILLVSVYLAAPDLAHCNLVCKAWSRQFEPILWAHFCPTHCVVESSTAASAVTAAMMRNLPHIRTLDLTAVESTTLQALAYALTSPFDKADQDQSRQCTNLRRLQFVNAEHEPRGSTSLHLAALLNHNPLLTRLDLSYDFLASSAVLAAI</sequence>
<dbReference type="SUPFAM" id="SSF81383">
    <property type="entry name" value="F-box domain"/>
    <property type="match status" value="1"/>
</dbReference>
<dbReference type="InterPro" id="IPR001810">
    <property type="entry name" value="F-box_dom"/>
</dbReference>
<feature type="chain" id="PRO_5040435208" description="F-box domain-containing protein" evidence="1">
    <location>
        <begin position="34"/>
        <end position="166"/>
    </location>
</feature>
<reference evidence="3" key="1">
    <citation type="journal article" date="2020" name="Fungal Divers.">
        <title>Resolving the Mortierellaceae phylogeny through synthesis of multi-gene phylogenetics and phylogenomics.</title>
        <authorList>
            <person name="Vandepol N."/>
            <person name="Liber J."/>
            <person name="Desiro A."/>
            <person name="Na H."/>
            <person name="Kennedy M."/>
            <person name="Barry K."/>
            <person name="Grigoriev I.V."/>
            <person name="Miller A.N."/>
            <person name="O'Donnell K."/>
            <person name="Stajich J.E."/>
            <person name="Bonito G."/>
        </authorList>
    </citation>
    <scope>NUCLEOTIDE SEQUENCE</scope>
    <source>
        <strain evidence="3">CK1249</strain>
    </source>
</reference>